<dbReference type="PANTHER" id="PTHR30157:SF0">
    <property type="entry name" value="NADPH-DEPENDENT FERRIC-CHELATE REDUCTASE"/>
    <property type="match status" value="1"/>
</dbReference>
<proteinExistence type="predicted"/>
<dbReference type="Gene3D" id="2.40.30.10">
    <property type="entry name" value="Translation factors"/>
    <property type="match status" value="1"/>
</dbReference>
<evidence type="ECO:0000313" key="2">
    <source>
        <dbReference type="EMBL" id="QTX04842.1"/>
    </source>
</evidence>
<evidence type="ECO:0000259" key="1">
    <source>
        <dbReference type="PROSITE" id="PS51384"/>
    </source>
</evidence>
<feature type="domain" description="FAD-binding FR-type" evidence="1">
    <location>
        <begin position="18"/>
        <end position="140"/>
    </location>
</feature>
<dbReference type="SUPFAM" id="SSF63380">
    <property type="entry name" value="Riboflavin synthase domain-like"/>
    <property type="match status" value="1"/>
</dbReference>
<dbReference type="CDD" id="cd06193">
    <property type="entry name" value="siderophore_interacting"/>
    <property type="match status" value="1"/>
</dbReference>
<dbReference type="Proteomes" id="UP000671914">
    <property type="component" value="Chromosome"/>
</dbReference>
<accession>A0A975FMY9</accession>
<sequence>MAHAAGTAPVAGHTHVPIRIRELQILGRSYVTPRMVRLTLGGPGIAGFESHTPDEHVKIVFPDAATGRTRAPEPDGDHLDWPRPFPPTREYTVRRFDEAAGEVDFDFVVHDGGLASEWAQAAELGSSIWIAGPRPGPVITPEFGFQVLLGDETALPAIARRLEELPADARGIAAIEIADDDERQDVRVPDGVELHWLSRHGRPAGSTSLLGDFVAGIRLPDDVWSYVFAYAEAGCIKPVRRWARSNGIGKAQSDIGGYWKLGRTNSVQDQAGMIRRVRMALHH</sequence>
<dbReference type="InterPro" id="IPR039374">
    <property type="entry name" value="SIP_fam"/>
</dbReference>
<evidence type="ECO:0000313" key="3">
    <source>
        <dbReference type="Proteomes" id="UP000671914"/>
    </source>
</evidence>
<dbReference type="GO" id="GO:0016491">
    <property type="term" value="F:oxidoreductase activity"/>
    <property type="evidence" value="ECO:0007669"/>
    <property type="project" value="InterPro"/>
</dbReference>
<dbReference type="RefSeq" id="WP_210898864.1">
    <property type="nucleotide sequence ID" value="NZ_CP071696.1"/>
</dbReference>
<gene>
    <name evidence="2" type="ORF">G127AT_00810</name>
</gene>
<dbReference type="Pfam" id="PF04954">
    <property type="entry name" value="SIP"/>
    <property type="match status" value="1"/>
</dbReference>
<reference evidence="2" key="1">
    <citation type="submission" date="2021-03" db="EMBL/GenBank/DDBJ databases">
        <title>Agromyces archimandritus sp. nov., isolated from the cockroach Archimandrita tessellata.</title>
        <authorList>
            <person name="Guzman J."/>
            <person name="Ortuzar M."/>
            <person name="Poehlein A."/>
            <person name="Daniel R."/>
            <person name="Trujillo M."/>
            <person name="Vilcinskas A."/>
        </authorList>
    </citation>
    <scope>NUCLEOTIDE SEQUENCE</scope>
    <source>
        <strain evidence="2">G127AT</strain>
    </source>
</reference>
<dbReference type="PANTHER" id="PTHR30157">
    <property type="entry name" value="FERRIC REDUCTASE, NADPH-DEPENDENT"/>
    <property type="match status" value="1"/>
</dbReference>
<keyword evidence="3" id="KW-1185">Reference proteome</keyword>
<dbReference type="InterPro" id="IPR039261">
    <property type="entry name" value="FNR_nucleotide-bd"/>
</dbReference>
<dbReference type="InterPro" id="IPR017927">
    <property type="entry name" value="FAD-bd_FR_type"/>
</dbReference>
<organism evidence="2 3">
    <name type="scientific">Agromyces archimandritae</name>
    <dbReference type="NCBI Taxonomy" id="2781962"/>
    <lineage>
        <taxon>Bacteria</taxon>
        <taxon>Bacillati</taxon>
        <taxon>Actinomycetota</taxon>
        <taxon>Actinomycetes</taxon>
        <taxon>Micrococcales</taxon>
        <taxon>Microbacteriaceae</taxon>
        <taxon>Agromyces</taxon>
    </lineage>
</organism>
<dbReference type="EMBL" id="CP071696">
    <property type="protein sequence ID" value="QTX04842.1"/>
    <property type="molecule type" value="Genomic_DNA"/>
</dbReference>
<dbReference type="InterPro" id="IPR013113">
    <property type="entry name" value="SIP_FAD-bd"/>
</dbReference>
<dbReference type="KEGG" id="aarc:G127AT_00810"/>
<dbReference type="InterPro" id="IPR007037">
    <property type="entry name" value="SIP_rossman_dom"/>
</dbReference>
<dbReference type="Gene3D" id="3.40.50.80">
    <property type="entry name" value="Nucleotide-binding domain of ferredoxin-NADP reductase (FNR) module"/>
    <property type="match status" value="1"/>
</dbReference>
<dbReference type="PROSITE" id="PS51384">
    <property type="entry name" value="FAD_FR"/>
    <property type="match status" value="1"/>
</dbReference>
<protein>
    <submittedName>
        <fullName evidence="2">Siderophore-interacting protein</fullName>
    </submittedName>
</protein>
<name>A0A975FMY9_9MICO</name>
<dbReference type="Pfam" id="PF08021">
    <property type="entry name" value="FAD_binding_9"/>
    <property type="match status" value="1"/>
</dbReference>
<dbReference type="AlphaFoldDB" id="A0A975FMY9"/>
<dbReference type="InterPro" id="IPR017938">
    <property type="entry name" value="Riboflavin_synthase-like_b-brl"/>
</dbReference>